<sequence length="101" mass="11063">MKTLLSSATIALTLALAGCTTVGPPPYTGPAPYVAPIPGSITYRGQPRTKLTKSPIGSTFSHEFRIDGSTRAVETYRIAPDRSLELIDRRIIRDWLFGRDD</sequence>
<name>A0A1S7P8M2_9HYPH</name>
<dbReference type="EMBL" id="FBWK01000013">
    <property type="protein sequence ID" value="CUX17442.1"/>
    <property type="molecule type" value="Genomic_DNA"/>
</dbReference>
<evidence type="ECO:0000256" key="1">
    <source>
        <dbReference type="SAM" id="SignalP"/>
    </source>
</evidence>
<dbReference type="Proteomes" id="UP000191988">
    <property type="component" value="Unassembled WGS sequence"/>
</dbReference>
<dbReference type="AlphaFoldDB" id="A0A1S7P8M2"/>
<accession>A0A1S7P8M2</accession>
<keyword evidence="3" id="KW-1185">Reference proteome</keyword>
<evidence type="ECO:0008006" key="4">
    <source>
        <dbReference type="Google" id="ProtNLM"/>
    </source>
</evidence>
<proteinExistence type="predicted"/>
<organism evidence="2 3">
    <name type="scientific">Agrobacterium tomkonis CFBP 6623</name>
    <dbReference type="NCBI Taxonomy" id="1183432"/>
    <lineage>
        <taxon>Bacteria</taxon>
        <taxon>Pseudomonadati</taxon>
        <taxon>Pseudomonadota</taxon>
        <taxon>Alphaproteobacteria</taxon>
        <taxon>Hyphomicrobiales</taxon>
        <taxon>Rhizobiaceae</taxon>
        <taxon>Rhizobium/Agrobacterium group</taxon>
        <taxon>Agrobacterium</taxon>
        <taxon>Agrobacterium tumefaciens complex</taxon>
    </lineage>
</organism>
<reference evidence="3" key="1">
    <citation type="submission" date="2016-01" db="EMBL/GenBank/DDBJ databases">
        <authorList>
            <person name="Regsiter A."/>
            <person name="william w."/>
        </authorList>
    </citation>
    <scope>NUCLEOTIDE SEQUENCE [LARGE SCALE GENOMIC DNA]</scope>
    <source>
        <strain evidence="3">CFBP 6623</strain>
    </source>
</reference>
<keyword evidence="1" id="KW-0732">Signal</keyword>
<dbReference type="PROSITE" id="PS51257">
    <property type="entry name" value="PROKAR_LIPOPROTEIN"/>
    <property type="match status" value="1"/>
</dbReference>
<feature type="signal peptide" evidence="1">
    <location>
        <begin position="1"/>
        <end position="17"/>
    </location>
</feature>
<feature type="chain" id="PRO_5010534405" description="Transmembrane protein" evidence="1">
    <location>
        <begin position="18"/>
        <end position="101"/>
    </location>
</feature>
<evidence type="ECO:0000313" key="2">
    <source>
        <dbReference type="EMBL" id="CUX17442.1"/>
    </source>
</evidence>
<gene>
    <name evidence="2" type="ORF">AGR3A_Cc200008</name>
</gene>
<dbReference type="RefSeq" id="WP_046798320.1">
    <property type="nucleotide sequence ID" value="NZ_LT009723.1"/>
</dbReference>
<protein>
    <recommendedName>
        <fullName evidence="4">Transmembrane protein</fullName>
    </recommendedName>
</protein>
<evidence type="ECO:0000313" key="3">
    <source>
        <dbReference type="Proteomes" id="UP000191988"/>
    </source>
</evidence>